<organism evidence="2">
    <name type="scientific">uncultured Anaerotruncus sp</name>
    <dbReference type="NCBI Taxonomy" id="905011"/>
    <lineage>
        <taxon>Bacteria</taxon>
        <taxon>Bacillati</taxon>
        <taxon>Bacillota</taxon>
        <taxon>Clostridia</taxon>
        <taxon>Eubacteriales</taxon>
        <taxon>Oscillospiraceae</taxon>
        <taxon>Anaerotruncus</taxon>
        <taxon>environmental samples</taxon>
    </lineage>
</organism>
<keyword evidence="1" id="KW-0812">Transmembrane</keyword>
<feature type="transmembrane region" description="Helical" evidence="1">
    <location>
        <begin position="6"/>
        <end position="26"/>
    </location>
</feature>
<dbReference type="AlphaFoldDB" id="A0A1C6J3X1"/>
<gene>
    <name evidence="2" type="ORF">SAMEA3545359_01900</name>
</gene>
<evidence type="ECO:0000256" key="1">
    <source>
        <dbReference type="SAM" id="Phobius"/>
    </source>
</evidence>
<name>A0A1C6J3X1_9FIRM</name>
<dbReference type="EMBL" id="FMHG01000001">
    <property type="protein sequence ID" value="SCJ76813.1"/>
    <property type="molecule type" value="Genomic_DNA"/>
</dbReference>
<feature type="transmembrane region" description="Helical" evidence="1">
    <location>
        <begin position="101"/>
        <end position="126"/>
    </location>
</feature>
<proteinExistence type="predicted"/>
<feature type="transmembrane region" description="Helical" evidence="1">
    <location>
        <begin position="75"/>
        <end position="95"/>
    </location>
</feature>
<evidence type="ECO:0000313" key="2">
    <source>
        <dbReference type="EMBL" id="SCJ76813.1"/>
    </source>
</evidence>
<accession>A0A1C6J3X1</accession>
<sequence length="314" mass="34874">MRDEVVQLLFFALLLAVNQYCCRWIFAAVCRSAGMGPEQVVAYRKHLHLTERPYFHVSSRLITFSPDPAKTRRWLFLYQMNHVLLLFGMFFAVVGCMTRTFGWVLGLVGALLAAFTAILTVAGVVYGRPRPARAADTAADRPPHGAKKVRRQYVDAAAKLVCAAGMLGLALFMLGEMAPKTPPTAEQVRAALTAQGYAPQEMGADELADYPGLTRYISAGDGQLQFSVYIFDDPGAARDTYERAHQRIVSQWMQSPFTDTVTQRSNYAVYTLQAGDIYAVAAYIGQTVVYGYCDLDHKEQLIRLLQEIGYMDAA</sequence>
<keyword evidence="1" id="KW-1133">Transmembrane helix</keyword>
<protein>
    <submittedName>
        <fullName evidence="2">Uncharacterized protein</fullName>
    </submittedName>
</protein>
<reference evidence="2" key="1">
    <citation type="submission" date="2015-09" db="EMBL/GenBank/DDBJ databases">
        <authorList>
            <consortium name="Pathogen Informatics"/>
        </authorList>
    </citation>
    <scope>NUCLEOTIDE SEQUENCE</scope>
    <source>
        <strain evidence="2">2789STDY5834896</strain>
    </source>
</reference>
<keyword evidence="1" id="KW-0472">Membrane</keyword>